<name>A0ABM7FMM3_9STAP</name>
<feature type="transmembrane region" description="Helical" evidence="1">
    <location>
        <begin position="72"/>
        <end position="90"/>
    </location>
</feature>
<feature type="transmembrane region" description="Helical" evidence="1">
    <location>
        <begin position="96"/>
        <end position="113"/>
    </location>
</feature>
<keyword evidence="1" id="KW-1133">Transmembrane helix</keyword>
<organism evidence="2 3">
    <name type="scientific">Staphylococcus caprae</name>
    <dbReference type="NCBI Taxonomy" id="29380"/>
    <lineage>
        <taxon>Bacteria</taxon>
        <taxon>Bacillati</taxon>
        <taxon>Bacillota</taxon>
        <taxon>Bacilli</taxon>
        <taxon>Bacillales</taxon>
        <taxon>Staphylococcaceae</taxon>
        <taxon>Staphylococcus</taxon>
    </lineage>
</organism>
<reference evidence="2 3" key="1">
    <citation type="submission" date="2018-05" db="EMBL/GenBank/DDBJ databases">
        <title>Complete genome sequencing of three human clinical isolates of Staphylococcus caprae reveals virulence factors similar to those of S. epidermidis and S. capitis.</title>
        <authorList>
            <person name="Watanabe S."/>
            <person name="Cui L."/>
        </authorList>
    </citation>
    <scope>NUCLEOTIDE SEQUENCE [LARGE SCALE GENOMIC DNA]</scope>
    <source>
        <strain evidence="2 3">JMUB590</strain>
    </source>
</reference>
<feature type="transmembrane region" description="Helical" evidence="1">
    <location>
        <begin position="6"/>
        <end position="28"/>
    </location>
</feature>
<proteinExistence type="predicted"/>
<feature type="transmembrane region" description="Helical" evidence="1">
    <location>
        <begin position="280"/>
        <end position="298"/>
    </location>
</feature>
<keyword evidence="3" id="KW-1185">Reference proteome</keyword>
<keyword evidence="1" id="KW-0812">Transmembrane</keyword>
<evidence type="ECO:0000313" key="2">
    <source>
        <dbReference type="EMBL" id="BBD91163.1"/>
    </source>
</evidence>
<gene>
    <name evidence="2" type="ORF">JMUB590_0053</name>
</gene>
<dbReference type="RefSeq" id="WP_037541777.1">
    <property type="nucleotide sequence ID" value="NZ_AP018585.1"/>
</dbReference>
<sequence>MLFLNSLLIVILTMFLISNLNNLIYYFYLTVSHIKKIYQKIIPKLKYIKFGKNLSVVSEFKNVIVKFFQVDSLNKVLFIILLLLIFIINISNFKKLTLLLIIIASVLITYLILEFLKHQSYVSQLIIGQFYVPFISIIIVFQIFIFEIEKYKFTLSIFYFTLNVFILSLYISTYTFYKSENGKIKLLNCILCYFNIILVCVMLFTYMGYGFMIYEINNQTSNLHNLQFNIKGKQNVINTFACFVSYGIDNVNKDIGVTLTPGKSKDIKTNEILFRLTCKIYVSTYIALVLSFLSNNLFKRNN</sequence>
<dbReference type="EMBL" id="AP018586">
    <property type="protein sequence ID" value="BBD91163.1"/>
    <property type="molecule type" value="Genomic_DNA"/>
</dbReference>
<accession>A0ABM7FMM3</accession>
<keyword evidence="1" id="KW-0472">Membrane</keyword>
<evidence type="ECO:0000256" key="1">
    <source>
        <dbReference type="SAM" id="Phobius"/>
    </source>
</evidence>
<feature type="transmembrane region" description="Helical" evidence="1">
    <location>
        <begin position="157"/>
        <end position="177"/>
    </location>
</feature>
<protein>
    <submittedName>
        <fullName evidence="2">Uncharacterized protein</fullName>
    </submittedName>
</protein>
<feature type="transmembrane region" description="Helical" evidence="1">
    <location>
        <begin position="125"/>
        <end position="145"/>
    </location>
</feature>
<feature type="transmembrane region" description="Helical" evidence="1">
    <location>
        <begin position="189"/>
        <end position="214"/>
    </location>
</feature>
<evidence type="ECO:0000313" key="3">
    <source>
        <dbReference type="Proteomes" id="UP000274772"/>
    </source>
</evidence>
<dbReference type="Proteomes" id="UP000274772">
    <property type="component" value="Chromosome"/>
</dbReference>
<dbReference type="GeneID" id="58049841"/>